<feature type="binding site" evidence="4">
    <location>
        <position position="283"/>
    </location>
    <ligand>
        <name>substrate</name>
    </ligand>
</feature>
<feature type="binding site" evidence="4">
    <location>
        <position position="188"/>
    </location>
    <ligand>
        <name>substrate</name>
    </ligand>
</feature>
<evidence type="ECO:0000259" key="5">
    <source>
        <dbReference type="Pfam" id="PF01370"/>
    </source>
</evidence>
<feature type="binding site" evidence="4">
    <location>
        <begin position="31"/>
        <end position="32"/>
    </location>
    <ligand>
        <name>NADP(+)</name>
        <dbReference type="ChEBI" id="CHEBI:58349"/>
    </ligand>
</feature>
<keyword evidence="3 4" id="KW-0119">Carbohydrate metabolism</keyword>
<feature type="binding site" evidence="4">
    <location>
        <position position="171"/>
    </location>
    <ligand>
        <name>NADP(+)</name>
        <dbReference type="ChEBI" id="CHEBI:58349"/>
    </ligand>
</feature>
<sequence length="325" mass="37487">MILVTGGAGFIGSVLVKELNLLGREDIIIVDKLESTPKWKNLLGLKYLEYIHCDELLTGLVDEIIDSVSFIFHMGACSATTEMDMDYLMRNNVEYSKALFQLATEKNIPIVYASSAATYGDGELGYSDEHEKIPKLTALNPYGYSKQLFDEWVLKQESYPKQWFGLKFFNVYGANEYHKEEMRSLVHKAHGQINETGSVKLFRSHRDDFEDGKQLRDFIYVKDIARVMIEMMNPSGANFSGIYNLGTGQARSFLDLVKATFKAMKKEESIEFIDMPMSIRNQYQYYTQAEMNKFKEFLPNFKFTSLEDGVEDYVKNYLETDKPHY</sequence>
<dbReference type="Gene3D" id="3.90.25.10">
    <property type="entry name" value="UDP-galactose 4-epimerase, domain 1"/>
    <property type="match status" value="1"/>
</dbReference>
<feature type="binding site" evidence="4">
    <location>
        <position position="170"/>
    </location>
    <ligand>
        <name>substrate</name>
    </ligand>
</feature>
<dbReference type="InterPro" id="IPR011912">
    <property type="entry name" value="Heptose_epim"/>
</dbReference>
<accession>A0A1Y5FI77</accession>
<dbReference type="EMBL" id="MAAO01000002">
    <property type="protein sequence ID" value="OUR99895.1"/>
    <property type="molecule type" value="Genomic_DNA"/>
</dbReference>
<feature type="binding site" evidence="4">
    <location>
        <position position="181"/>
    </location>
    <ligand>
        <name>substrate</name>
    </ligand>
</feature>
<dbReference type="NCBIfam" id="TIGR02197">
    <property type="entry name" value="heptose_epim"/>
    <property type="match status" value="1"/>
</dbReference>
<evidence type="ECO:0000256" key="2">
    <source>
        <dbReference type="ARBA" id="ARBA00023235"/>
    </source>
</evidence>
<feature type="active site" description="Proton acceptor" evidence="4">
    <location>
        <position position="142"/>
    </location>
</feature>
<name>A0A1Y5FI77_9BACT</name>
<comment type="function">
    <text evidence="4">Catalyzes the interconversion between ADP-D-glycero-beta-D-manno-heptose and ADP-L-glycero-beta-D-manno-heptose via an epimerization at carbon 6 of the heptose.</text>
</comment>
<dbReference type="HAMAP" id="MF_01601">
    <property type="entry name" value="Heptose_epimerase"/>
    <property type="match status" value="1"/>
</dbReference>
<comment type="caution">
    <text evidence="6">The sequence shown here is derived from an EMBL/GenBank/DDBJ whole genome shotgun (WGS) entry which is preliminary data.</text>
</comment>
<comment type="similarity">
    <text evidence="4">Belongs to the NAD(P)-dependent epimerase/dehydratase family. HldD subfamily.</text>
</comment>
<feature type="binding site" evidence="4">
    <location>
        <begin position="74"/>
        <end position="78"/>
    </location>
    <ligand>
        <name>NADP(+)</name>
        <dbReference type="ChEBI" id="CHEBI:58349"/>
    </ligand>
</feature>
<feature type="binding site" evidence="4">
    <location>
        <begin position="202"/>
        <end position="205"/>
    </location>
    <ligand>
        <name>substrate</name>
    </ligand>
</feature>
<comment type="subunit">
    <text evidence="4">Homopentamer.</text>
</comment>
<comment type="caution">
    <text evidence="4">Lacks conserved residue(s) required for the propagation of feature annotation.</text>
</comment>
<dbReference type="InterPro" id="IPR001509">
    <property type="entry name" value="Epimerase_deHydtase"/>
</dbReference>
<evidence type="ECO:0000256" key="3">
    <source>
        <dbReference type="ARBA" id="ARBA00023277"/>
    </source>
</evidence>
<reference evidence="7" key="1">
    <citation type="journal article" date="2017" name="Proc. Natl. Acad. Sci. U.S.A.">
        <title>Simulation of Deepwater Horizon oil plume reveals substrate specialization within a complex community of hydrocarbon-degraders.</title>
        <authorList>
            <person name="Hu P."/>
            <person name="Dubinsky E.A."/>
            <person name="Probst A.J."/>
            <person name="Wang J."/>
            <person name="Sieber C.M.K."/>
            <person name="Tom L.M."/>
            <person name="Gardinali P."/>
            <person name="Banfield J.F."/>
            <person name="Atlas R.M."/>
            <person name="Andersen G.L."/>
        </authorList>
    </citation>
    <scope>NUCLEOTIDE SEQUENCE [LARGE SCALE GENOMIC DNA]</scope>
</reference>
<feature type="binding site" evidence="4">
    <location>
        <begin position="10"/>
        <end position="11"/>
    </location>
    <ligand>
        <name>NADP(+)</name>
        <dbReference type="ChEBI" id="CHEBI:58349"/>
    </ligand>
</feature>
<evidence type="ECO:0000313" key="7">
    <source>
        <dbReference type="Proteomes" id="UP000196531"/>
    </source>
</evidence>
<feature type="binding site" evidence="4">
    <location>
        <position position="146"/>
    </location>
    <ligand>
        <name>NADP(+)</name>
        <dbReference type="ChEBI" id="CHEBI:58349"/>
    </ligand>
</feature>
<dbReference type="PANTHER" id="PTHR43103:SF3">
    <property type="entry name" value="ADP-L-GLYCERO-D-MANNO-HEPTOSE-6-EPIMERASE"/>
    <property type="match status" value="1"/>
</dbReference>
<dbReference type="AlphaFoldDB" id="A0A1Y5FI77"/>
<feature type="binding site" evidence="4">
    <location>
        <position position="179"/>
    </location>
    <ligand>
        <name>NADP(+)</name>
        <dbReference type="ChEBI" id="CHEBI:58349"/>
    </ligand>
</feature>
<dbReference type="GO" id="GO:0008712">
    <property type="term" value="F:ADP-glyceromanno-heptose 6-epimerase activity"/>
    <property type="evidence" value="ECO:0007669"/>
    <property type="project" value="UniProtKB-UniRule"/>
</dbReference>
<dbReference type="Proteomes" id="UP000196531">
    <property type="component" value="Unassembled WGS sequence"/>
</dbReference>
<comment type="catalytic activity">
    <reaction evidence="4">
        <text>ADP-D-glycero-beta-D-manno-heptose = ADP-L-glycero-beta-D-manno-heptose</text>
        <dbReference type="Rhea" id="RHEA:17577"/>
        <dbReference type="ChEBI" id="CHEBI:59967"/>
        <dbReference type="ChEBI" id="CHEBI:61506"/>
        <dbReference type="EC" id="5.1.3.20"/>
    </reaction>
</comment>
<dbReference type="UniPathway" id="UPA00356">
    <property type="reaction ID" value="UER00440"/>
</dbReference>
<evidence type="ECO:0000313" key="6">
    <source>
        <dbReference type="EMBL" id="OUR99895.1"/>
    </source>
</evidence>
<feature type="domain" description="NAD-dependent epimerase/dehydratase" evidence="5">
    <location>
        <begin position="2"/>
        <end position="246"/>
    </location>
</feature>
<dbReference type="InterPro" id="IPR036291">
    <property type="entry name" value="NAD(P)-bd_dom_sf"/>
</dbReference>
<feature type="binding site" evidence="4">
    <location>
        <position position="216"/>
    </location>
    <ligand>
        <name>substrate</name>
    </ligand>
</feature>
<protein>
    <recommendedName>
        <fullName evidence="4">ADP-L-glycero-D-manno-heptose-6-epimerase</fullName>
        <ecNumber evidence="4">5.1.3.20</ecNumber>
    </recommendedName>
    <alternativeName>
        <fullName evidence="4">ADP-L-glycero-beta-D-manno-heptose-6-epimerase</fullName>
        <shortName evidence="4">ADP-glyceromanno-heptose 6-epimerase</shortName>
        <shortName evidence="4">ADP-hep 6-epimerase</shortName>
        <shortName evidence="4">AGME</shortName>
    </alternativeName>
</protein>
<evidence type="ECO:0000256" key="1">
    <source>
        <dbReference type="ARBA" id="ARBA00022857"/>
    </source>
</evidence>
<dbReference type="GO" id="GO:0005975">
    <property type="term" value="P:carbohydrate metabolic process"/>
    <property type="evidence" value="ECO:0007669"/>
    <property type="project" value="UniProtKB-UniRule"/>
</dbReference>
<feature type="binding site" evidence="4">
    <location>
        <position position="38"/>
    </location>
    <ligand>
        <name>NADP(+)</name>
        <dbReference type="ChEBI" id="CHEBI:58349"/>
    </ligand>
</feature>
<keyword evidence="1 4" id="KW-0521">NADP</keyword>
<comment type="pathway">
    <text evidence="4">Nucleotide-sugar biosynthesis; ADP-L-glycero-beta-D-manno-heptose biosynthesis; ADP-L-glycero-beta-D-manno-heptose from D-glycero-beta-D-manno-heptose 7-phosphate: step 4/4.</text>
</comment>
<organism evidence="6 7">
    <name type="scientific">Halobacteriovorax marinus</name>
    <dbReference type="NCBI Taxonomy" id="97084"/>
    <lineage>
        <taxon>Bacteria</taxon>
        <taxon>Pseudomonadati</taxon>
        <taxon>Bdellovibrionota</taxon>
        <taxon>Bacteriovoracia</taxon>
        <taxon>Bacteriovoracales</taxon>
        <taxon>Halobacteriovoraceae</taxon>
        <taxon>Halobacteriovorax</taxon>
    </lineage>
</organism>
<dbReference type="GO" id="GO:0097171">
    <property type="term" value="P:ADP-L-glycero-beta-D-manno-heptose biosynthetic process"/>
    <property type="evidence" value="ECO:0007669"/>
    <property type="project" value="UniProtKB-UniPathway"/>
</dbReference>
<gene>
    <name evidence="4" type="primary">hldD</name>
    <name evidence="6" type="ORF">A9Q84_02375</name>
</gene>
<proteinExistence type="inferred from homology"/>
<feature type="binding site" evidence="4">
    <location>
        <position position="91"/>
    </location>
    <ligand>
        <name>NADP(+)</name>
        <dbReference type="ChEBI" id="CHEBI:58349"/>
    </ligand>
</feature>
<dbReference type="EC" id="5.1.3.20" evidence="4"/>
<dbReference type="SUPFAM" id="SSF51735">
    <property type="entry name" value="NAD(P)-binding Rossmann-fold domains"/>
    <property type="match status" value="1"/>
</dbReference>
<dbReference type="Gene3D" id="3.40.50.720">
    <property type="entry name" value="NAD(P)-binding Rossmann-like Domain"/>
    <property type="match status" value="1"/>
</dbReference>
<keyword evidence="2 4" id="KW-0413">Isomerase</keyword>
<feature type="active site" description="Proton acceptor" evidence="4">
    <location>
        <position position="179"/>
    </location>
</feature>
<dbReference type="GO" id="GO:0050661">
    <property type="term" value="F:NADP binding"/>
    <property type="evidence" value="ECO:0007669"/>
    <property type="project" value="InterPro"/>
</dbReference>
<comment type="cofactor">
    <cofactor evidence="4">
        <name>NADP(+)</name>
        <dbReference type="ChEBI" id="CHEBI:58349"/>
    </cofactor>
    <text evidence="4">Binds 1 NADP(+) per subunit.</text>
</comment>
<dbReference type="Pfam" id="PF01370">
    <property type="entry name" value="Epimerase"/>
    <property type="match status" value="1"/>
</dbReference>
<evidence type="ECO:0000256" key="4">
    <source>
        <dbReference type="HAMAP-Rule" id="MF_01601"/>
    </source>
</evidence>
<dbReference type="PANTHER" id="PTHR43103">
    <property type="entry name" value="NUCLEOSIDE-DIPHOSPHATE-SUGAR EPIMERASE"/>
    <property type="match status" value="1"/>
</dbReference>
<dbReference type="CDD" id="cd05248">
    <property type="entry name" value="ADP_GME_SDR_e"/>
    <property type="match status" value="1"/>
</dbReference>
<comment type="domain">
    <text evidence="4">Contains a large N-terminal NADP-binding domain, and a smaller C-terminal substrate-binding domain.</text>
</comment>